<dbReference type="SUPFAM" id="SSF103506">
    <property type="entry name" value="Mitochondrial carrier"/>
    <property type="match status" value="1"/>
</dbReference>
<dbReference type="GO" id="GO:0015218">
    <property type="term" value="F:pyrimidine nucleotide transmembrane transporter activity"/>
    <property type="evidence" value="ECO:0007669"/>
    <property type="project" value="InterPro"/>
</dbReference>
<dbReference type="GO" id="GO:0005743">
    <property type="term" value="C:mitochondrial inner membrane"/>
    <property type="evidence" value="ECO:0007669"/>
    <property type="project" value="UniProtKB-SubCell"/>
</dbReference>
<dbReference type="PANTHER" id="PTHR45829:SF4">
    <property type="entry name" value="MITOCHONDRIAL CARRIER PROTEIN RIM2"/>
    <property type="match status" value="1"/>
</dbReference>
<dbReference type="Proteomes" id="UP000187455">
    <property type="component" value="Unassembled WGS sequence"/>
</dbReference>
<sequence length="91" mass="10168">MIFDTLDILLASAMSKIVASTITYPHEVIRTRLQNQIKPPFAYKGIIDAAKKIFCSEGINGFYKGLTTNMIRTVPSSMITLLSFELLVRSL</sequence>
<dbReference type="AlphaFoldDB" id="A0A1R0GQN9"/>
<evidence type="ECO:0000256" key="9">
    <source>
        <dbReference type="PROSITE-ProRule" id="PRU00282"/>
    </source>
</evidence>
<feature type="repeat" description="Solcar" evidence="9">
    <location>
        <begin position="3"/>
        <end position="90"/>
    </location>
</feature>
<keyword evidence="3 9" id="KW-0812">Transmembrane</keyword>
<dbReference type="Pfam" id="PF00153">
    <property type="entry name" value="Mito_carr"/>
    <property type="match status" value="1"/>
</dbReference>
<evidence type="ECO:0000256" key="7">
    <source>
        <dbReference type="ARBA" id="ARBA00023128"/>
    </source>
</evidence>
<keyword evidence="2 10" id="KW-0813">Transport</keyword>
<comment type="caution">
    <text evidence="11">The sequence shown here is derived from an EMBL/GenBank/DDBJ whole genome shotgun (WGS) entry which is preliminary data.</text>
</comment>
<evidence type="ECO:0000256" key="5">
    <source>
        <dbReference type="ARBA" id="ARBA00022792"/>
    </source>
</evidence>
<dbReference type="GO" id="GO:1990519">
    <property type="term" value="P:pyrimidine nucleotide import into mitochondrion"/>
    <property type="evidence" value="ECO:0007669"/>
    <property type="project" value="TreeGrafter"/>
</dbReference>
<keyword evidence="4" id="KW-0677">Repeat</keyword>
<evidence type="ECO:0000313" key="11">
    <source>
        <dbReference type="EMBL" id="OLY79213.1"/>
    </source>
</evidence>
<keyword evidence="12" id="KW-1185">Reference proteome</keyword>
<proteinExistence type="inferred from homology"/>
<evidence type="ECO:0000256" key="4">
    <source>
        <dbReference type="ARBA" id="ARBA00022737"/>
    </source>
</evidence>
<comment type="subcellular location">
    <subcellularLocation>
        <location evidence="1">Mitochondrion inner membrane</location>
        <topology evidence="1">Multi-pass membrane protein</topology>
    </subcellularLocation>
</comment>
<dbReference type="InterPro" id="IPR018108">
    <property type="entry name" value="MCP_transmembrane"/>
</dbReference>
<protein>
    <submittedName>
        <fullName evidence="11">Nicotinamide adenine dinucleotide transporter 1, chloroplastic</fullName>
    </submittedName>
</protein>
<accession>A0A1R0GQN9</accession>
<evidence type="ECO:0000256" key="6">
    <source>
        <dbReference type="ARBA" id="ARBA00022989"/>
    </source>
</evidence>
<gene>
    <name evidence="11" type="ORF">AYI68_g6723</name>
</gene>
<evidence type="ECO:0000313" key="12">
    <source>
        <dbReference type="Proteomes" id="UP000187455"/>
    </source>
</evidence>
<evidence type="ECO:0000256" key="3">
    <source>
        <dbReference type="ARBA" id="ARBA00022692"/>
    </source>
</evidence>
<keyword evidence="8 9" id="KW-0472">Membrane</keyword>
<keyword evidence="5" id="KW-0999">Mitochondrion inner membrane</keyword>
<evidence type="ECO:0000256" key="1">
    <source>
        <dbReference type="ARBA" id="ARBA00004448"/>
    </source>
</evidence>
<dbReference type="InterPro" id="IPR023395">
    <property type="entry name" value="MCP_dom_sf"/>
</dbReference>
<reference evidence="11 12" key="1">
    <citation type="journal article" date="2016" name="Mol. Biol. Evol.">
        <title>Genome-Wide Survey of Gut Fungi (Harpellales) Reveals the First Horizontally Transferred Ubiquitin Gene from a Mosquito Host.</title>
        <authorList>
            <person name="Wang Y."/>
            <person name="White M.M."/>
            <person name="Kvist S."/>
            <person name="Moncalvo J.M."/>
        </authorList>
    </citation>
    <scope>NUCLEOTIDE SEQUENCE [LARGE SCALE GENOMIC DNA]</scope>
    <source>
        <strain evidence="11 12">ALG-7-W6</strain>
    </source>
</reference>
<comment type="similarity">
    <text evidence="10">Belongs to the mitochondrial carrier (TC 2.A.29) family.</text>
</comment>
<organism evidence="11 12">
    <name type="scientific">Smittium mucronatum</name>
    <dbReference type="NCBI Taxonomy" id="133383"/>
    <lineage>
        <taxon>Eukaryota</taxon>
        <taxon>Fungi</taxon>
        <taxon>Fungi incertae sedis</taxon>
        <taxon>Zoopagomycota</taxon>
        <taxon>Kickxellomycotina</taxon>
        <taxon>Harpellomycetes</taxon>
        <taxon>Harpellales</taxon>
        <taxon>Legeriomycetaceae</taxon>
        <taxon>Smittium</taxon>
    </lineage>
</organism>
<keyword evidence="7" id="KW-0496">Mitochondrion</keyword>
<dbReference type="EMBL" id="LSSL01004789">
    <property type="protein sequence ID" value="OLY79213.1"/>
    <property type="molecule type" value="Genomic_DNA"/>
</dbReference>
<dbReference type="InterPro" id="IPR049562">
    <property type="entry name" value="SLC25A33/36-like"/>
</dbReference>
<evidence type="ECO:0000256" key="10">
    <source>
        <dbReference type="RuleBase" id="RU000488"/>
    </source>
</evidence>
<evidence type="ECO:0000256" key="8">
    <source>
        <dbReference type="ARBA" id="ARBA00023136"/>
    </source>
</evidence>
<keyword evidence="6" id="KW-1133">Transmembrane helix</keyword>
<dbReference type="PANTHER" id="PTHR45829">
    <property type="entry name" value="MITOCHONDRIAL CARRIER PROTEIN RIM2"/>
    <property type="match status" value="1"/>
</dbReference>
<name>A0A1R0GQN9_9FUNG</name>
<evidence type="ECO:0000256" key="2">
    <source>
        <dbReference type="ARBA" id="ARBA00022448"/>
    </source>
</evidence>
<dbReference type="PROSITE" id="PS50920">
    <property type="entry name" value="SOLCAR"/>
    <property type="match status" value="1"/>
</dbReference>
<dbReference type="Gene3D" id="1.50.40.10">
    <property type="entry name" value="Mitochondrial carrier domain"/>
    <property type="match status" value="1"/>
</dbReference>
<dbReference type="OrthoDB" id="10266426at2759"/>